<sequence>MSAIDRINHPSRTQPTDASRPAAGAKQAKAKGLVAKDKLDLETNKAEDAQKQVESEFAARKAAILRREAAGGYDPDKAMDYISKRLASGRVEHR</sequence>
<protein>
    <submittedName>
        <fullName evidence="2">Uncharacterized protein</fullName>
    </submittedName>
</protein>
<gene>
    <name evidence="2" type="ORF">METZ01_LOCUS156099</name>
</gene>
<feature type="region of interest" description="Disordered" evidence="1">
    <location>
        <begin position="1"/>
        <end position="33"/>
    </location>
</feature>
<organism evidence="2">
    <name type="scientific">marine metagenome</name>
    <dbReference type="NCBI Taxonomy" id="408172"/>
    <lineage>
        <taxon>unclassified sequences</taxon>
        <taxon>metagenomes</taxon>
        <taxon>ecological metagenomes</taxon>
    </lineage>
</organism>
<evidence type="ECO:0000256" key="1">
    <source>
        <dbReference type="SAM" id="MobiDB-lite"/>
    </source>
</evidence>
<accession>A0A382ANW5</accession>
<name>A0A382ANW5_9ZZZZ</name>
<reference evidence="2" key="1">
    <citation type="submission" date="2018-05" db="EMBL/GenBank/DDBJ databases">
        <authorList>
            <person name="Lanie J.A."/>
            <person name="Ng W.-L."/>
            <person name="Kazmierczak K.M."/>
            <person name="Andrzejewski T.M."/>
            <person name="Davidsen T.M."/>
            <person name="Wayne K.J."/>
            <person name="Tettelin H."/>
            <person name="Glass J.I."/>
            <person name="Rusch D."/>
            <person name="Podicherti R."/>
            <person name="Tsui H.-C.T."/>
            <person name="Winkler M.E."/>
        </authorList>
    </citation>
    <scope>NUCLEOTIDE SEQUENCE</scope>
</reference>
<evidence type="ECO:0000313" key="2">
    <source>
        <dbReference type="EMBL" id="SVB03245.1"/>
    </source>
</evidence>
<dbReference type="EMBL" id="UINC01026209">
    <property type="protein sequence ID" value="SVB03245.1"/>
    <property type="molecule type" value="Genomic_DNA"/>
</dbReference>
<feature type="compositionally biased region" description="Low complexity" evidence="1">
    <location>
        <begin position="22"/>
        <end position="33"/>
    </location>
</feature>
<dbReference type="AlphaFoldDB" id="A0A382ANW5"/>
<proteinExistence type="predicted"/>